<accession>A0ABW0IB76</accession>
<evidence type="ECO:0000313" key="1">
    <source>
        <dbReference type="EMBL" id="MFC5410740.1"/>
    </source>
</evidence>
<protein>
    <submittedName>
        <fullName evidence="1">Uncharacterized protein</fullName>
    </submittedName>
</protein>
<dbReference type="EMBL" id="JBHSMA010000004">
    <property type="protein sequence ID" value="MFC5410740.1"/>
    <property type="molecule type" value="Genomic_DNA"/>
</dbReference>
<organism evidence="1 2">
    <name type="scientific">Larkinella bovis</name>
    <dbReference type="NCBI Taxonomy" id="683041"/>
    <lineage>
        <taxon>Bacteria</taxon>
        <taxon>Pseudomonadati</taxon>
        <taxon>Bacteroidota</taxon>
        <taxon>Cytophagia</taxon>
        <taxon>Cytophagales</taxon>
        <taxon>Spirosomataceae</taxon>
        <taxon>Larkinella</taxon>
    </lineage>
</organism>
<reference evidence="2" key="1">
    <citation type="journal article" date="2019" name="Int. J. Syst. Evol. Microbiol.">
        <title>The Global Catalogue of Microorganisms (GCM) 10K type strain sequencing project: providing services to taxonomists for standard genome sequencing and annotation.</title>
        <authorList>
            <consortium name="The Broad Institute Genomics Platform"/>
            <consortium name="The Broad Institute Genome Sequencing Center for Infectious Disease"/>
            <person name="Wu L."/>
            <person name="Ma J."/>
        </authorList>
    </citation>
    <scope>NUCLEOTIDE SEQUENCE [LARGE SCALE GENOMIC DNA]</scope>
    <source>
        <strain evidence="2">CCUG 55250</strain>
    </source>
</reference>
<proteinExistence type="predicted"/>
<keyword evidence="2" id="KW-1185">Reference proteome</keyword>
<evidence type="ECO:0000313" key="2">
    <source>
        <dbReference type="Proteomes" id="UP001596106"/>
    </source>
</evidence>
<sequence length="307" mass="35689">MGVADEIWQAFITAHPEVAQGRLTLEQVNQKMAAFMQARNQQPLPDFEGLSPQQMHSLLGDPWGNNSPLCFPPEMNDSLLDRIPFFILMEVLYQHLLVQPIKLTPKGNLPLALCRELYERKLLVQEDIEEGITKKISEDNVAFLQALKVCLMLSPYVKKRQNALTLTKAGGQALAKQRSVLFKQMLQDYTHRFNWAYLDQAQTPAGQFGWAYSLYLVHRYGSQWQSTDFYATKVLKAFPHLREPIPSARLAGSWLEFERVYRWRFVEQFAQWFGLVELQQQSRRVYNPDPLLMRKTPLLDDLLRFTL</sequence>
<dbReference type="Proteomes" id="UP001596106">
    <property type="component" value="Unassembled WGS sequence"/>
</dbReference>
<gene>
    <name evidence="1" type="ORF">ACFPMF_15565</name>
</gene>
<comment type="caution">
    <text evidence="1">The sequence shown here is derived from an EMBL/GenBank/DDBJ whole genome shotgun (WGS) entry which is preliminary data.</text>
</comment>
<dbReference type="RefSeq" id="WP_379846713.1">
    <property type="nucleotide sequence ID" value="NZ_JBHSMA010000004.1"/>
</dbReference>
<name>A0ABW0IB76_9BACT</name>